<keyword evidence="3" id="KW-1185">Reference proteome</keyword>
<name>A0A9D4PS86_RHISA</name>
<evidence type="ECO:0000256" key="1">
    <source>
        <dbReference type="SAM" id="MobiDB-lite"/>
    </source>
</evidence>
<gene>
    <name evidence="2" type="ORF">HPB52_002417</name>
</gene>
<dbReference type="AlphaFoldDB" id="A0A9D4PS86"/>
<organism evidence="2 3">
    <name type="scientific">Rhipicephalus sanguineus</name>
    <name type="common">Brown dog tick</name>
    <name type="synonym">Ixodes sanguineus</name>
    <dbReference type="NCBI Taxonomy" id="34632"/>
    <lineage>
        <taxon>Eukaryota</taxon>
        <taxon>Metazoa</taxon>
        <taxon>Ecdysozoa</taxon>
        <taxon>Arthropoda</taxon>
        <taxon>Chelicerata</taxon>
        <taxon>Arachnida</taxon>
        <taxon>Acari</taxon>
        <taxon>Parasitiformes</taxon>
        <taxon>Ixodida</taxon>
        <taxon>Ixodoidea</taxon>
        <taxon>Ixodidae</taxon>
        <taxon>Rhipicephalinae</taxon>
        <taxon>Rhipicephalus</taxon>
        <taxon>Rhipicephalus</taxon>
    </lineage>
</organism>
<feature type="region of interest" description="Disordered" evidence="1">
    <location>
        <begin position="1"/>
        <end position="23"/>
    </location>
</feature>
<comment type="caution">
    <text evidence="2">The sequence shown here is derived from an EMBL/GenBank/DDBJ whole genome shotgun (WGS) entry which is preliminary data.</text>
</comment>
<dbReference type="Proteomes" id="UP000821837">
    <property type="component" value="Chromosome 5"/>
</dbReference>
<dbReference type="EMBL" id="JABSTV010001251">
    <property type="protein sequence ID" value="KAH7950855.1"/>
    <property type="molecule type" value="Genomic_DNA"/>
</dbReference>
<evidence type="ECO:0000313" key="3">
    <source>
        <dbReference type="Proteomes" id="UP000821837"/>
    </source>
</evidence>
<evidence type="ECO:0000313" key="2">
    <source>
        <dbReference type="EMBL" id="KAH7950855.1"/>
    </source>
</evidence>
<reference evidence="2" key="2">
    <citation type="submission" date="2021-09" db="EMBL/GenBank/DDBJ databases">
        <authorList>
            <person name="Jia N."/>
            <person name="Wang J."/>
            <person name="Shi W."/>
            <person name="Du L."/>
            <person name="Sun Y."/>
            <person name="Zhan W."/>
            <person name="Jiang J."/>
            <person name="Wang Q."/>
            <person name="Zhang B."/>
            <person name="Ji P."/>
            <person name="Sakyi L.B."/>
            <person name="Cui X."/>
            <person name="Yuan T."/>
            <person name="Jiang B."/>
            <person name="Yang W."/>
            <person name="Lam T.T.-Y."/>
            <person name="Chang Q."/>
            <person name="Ding S."/>
            <person name="Wang X."/>
            <person name="Zhu J."/>
            <person name="Ruan X."/>
            <person name="Zhao L."/>
            <person name="Wei J."/>
            <person name="Que T."/>
            <person name="Du C."/>
            <person name="Cheng J."/>
            <person name="Dai P."/>
            <person name="Han X."/>
            <person name="Huang E."/>
            <person name="Gao Y."/>
            <person name="Liu J."/>
            <person name="Shao H."/>
            <person name="Ye R."/>
            <person name="Li L."/>
            <person name="Wei W."/>
            <person name="Wang X."/>
            <person name="Wang C."/>
            <person name="Huo Q."/>
            <person name="Li W."/>
            <person name="Guo W."/>
            <person name="Chen H."/>
            <person name="Chen S."/>
            <person name="Zhou L."/>
            <person name="Zhou L."/>
            <person name="Ni X."/>
            <person name="Tian J."/>
            <person name="Zhou Y."/>
            <person name="Sheng Y."/>
            <person name="Liu T."/>
            <person name="Pan Y."/>
            <person name="Xia L."/>
            <person name="Li J."/>
            <person name="Zhao F."/>
            <person name="Cao W."/>
        </authorList>
    </citation>
    <scope>NUCLEOTIDE SEQUENCE</scope>
    <source>
        <strain evidence="2">Rsan-2018</strain>
        <tissue evidence="2">Larvae</tissue>
    </source>
</reference>
<accession>A0A9D4PS86</accession>
<sequence length="113" mass="12039">MSRHTRGKEIAFRSSKNRAPPSSVADCGAIDLNHRNPCVVRTNGSPFGSIGWGVSPGALGDPEGGGCHHPPGVAFRAWMSPAPRSGFPDDQTPAWLPARRLGKKDALRQPFVV</sequence>
<reference evidence="2" key="1">
    <citation type="journal article" date="2020" name="Cell">
        <title>Large-Scale Comparative Analyses of Tick Genomes Elucidate Their Genetic Diversity and Vector Capacities.</title>
        <authorList>
            <consortium name="Tick Genome and Microbiome Consortium (TIGMIC)"/>
            <person name="Jia N."/>
            <person name="Wang J."/>
            <person name="Shi W."/>
            <person name="Du L."/>
            <person name="Sun Y."/>
            <person name="Zhan W."/>
            <person name="Jiang J.F."/>
            <person name="Wang Q."/>
            <person name="Zhang B."/>
            <person name="Ji P."/>
            <person name="Bell-Sakyi L."/>
            <person name="Cui X.M."/>
            <person name="Yuan T.T."/>
            <person name="Jiang B.G."/>
            <person name="Yang W.F."/>
            <person name="Lam T.T."/>
            <person name="Chang Q.C."/>
            <person name="Ding S.J."/>
            <person name="Wang X.J."/>
            <person name="Zhu J.G."/>
            <person name="Ruan X.D."/>
            <person name="Zhao L."/>
            <person name="Wei J.T."/>
            <person name="Ye R.Z."/>
            <person name="Que T.C."/>
            <person name="Du C.H."/>
            <person name="Zhou Y.H."/>
            <person name="Cheng J.X."/>
            <person name="Dai P.F."/>
            <person name="Guo W.B."/>
            <person name="Han X.H."/>
            <person name="Huang E.J."/>
            <person name="Li L.F."/>
            <person name="Wei W."/>
            <person name="Gao Y.C."/>
            <person name="Liu J.Z."/>
            <person name="Shao H.Z."/>
            <person name="Wang X."/>
            <person name="Wang C.C."/>
            <person name="Yang T.C."/>
            <person name="Huo Q.B."/>
            <person name="Li W."/>
            <person name="Chen H.Y."/>
            <person name="Chen S.E."/>
            <person name="Zhou L.G."/>
            <person name="Ni X.B."/>
            <person name="Tian J.H."/>
            <person name="Sheng Y."/>
            <person name="Liu T."/>
            <person name="Pan Y.S."/>
            <person name="Xia L.Y."/>
            <person name="Li J."/>
            <person name="Zhao F."/>
            <person name="Cao W.C."/>
        </authorList>
    </citation>
    <scope>NUCLEOTIDE SEQUENCE</scope>
    <source>
        <strain evidence="2">Rsan-2018</strain>
    </source>
</reference>
<protein>
    <submittedName>
        <fullName evidence="2">Uncharacterized protein</fullName>
    </submittedName>
</protein>
<proteinExistence type="predicted"/>